<accession>A0A2P5Y168</accession>
<dbReference type="EMBL" id="KZ663871">
    <property type="protein sequence ID" value="PPS09343.1"/>
    <property type="molecule type" value="Genomic_DNA"/>
</dbReference>
<dbReference type="Gene3D" id="3.30.200.20">
    <property type="entry name" value="Phosphorylase Kinase, domain 1"/>
    <property type="match status" value="1"/>
</dbReference>
<organism evidence="2 3">
    <name type="scientific">Gossypium barbadense</name>
    <name type="common">Sea Island cotton</name>
    <name type="synonym">Hibiscus barbadensis</name>
    <dbReference type="NCBI Taxonomy" id="3634"/>
    <lineage>
        <taxon>Eukaryota</taxon>
        <taxon>Viridiplantae</taxon>
        <taxon>Streptophyta</taxon>
        <taxon>Embryophyta</taxon>
        <taxon>Tracheophyta</taxon>
        <taxon>Spermatophyta</taxon>
        <taxon>Magnoliopsida</taxon>
        <taxon>eudicotyledons</taxon>
        <taxon>Gunneridae</taxon>
        <taxon>Pentapetalae</taxon>
        <taxon>rosids</taxon>
        <taxon>malvids</taxon>
        <taxon>Malvales</taxon>
        <taxon>Malvaceae</taxon>
        <taxon>Malvoideae</taxon>
        <taxon>Gossypium</taxon>
    </lineage>
</organism>
<name>A0A2P5Y168_GOSBA</name>
<proteinExistence type="predicted"/>
<sequence length="111" mass="11999">MGTRLSITKVGGGGLSSNTTAQHRKEQQPPAATTATNAEKQRYHKDFDKPYTIGKLLGHGQFGYTCVAINKVNADSVTAKKNDKNKNCFGGADYLNGDRLQRLRMAKLAAA</sequence>
<evidence type="ECO:0000256" key="1">
    <source>
        <dbReference type="SAM" id="MobiDB-lite"/>
    </source>
</evidence>
<evidence type="ECO:0000313" key="2">
    <source>
        <dbReference type="EMBL" id="PPS09343.1"/>
    </source>
</evidence>
<dbReference type="Proteomes" id="UP000239757">
    <property type="component" value="Unassembled WGS sequence"/>
</dbReference>
<dbReference type="AlphaFoldDB" id="A0A2P5Y168"/>
<evidence type="ECO:0008006" key="4">
    <source>
        <dbReference type="Google" id="ProtNLM"/>
    </source>
</evidence>
<evidence type="ECO:0000313" key="3">
    <source>
        <dbReference type="Proteomes" id="UP000239757"/>
    </source>
</evidence>
<gene>
    <name evidence="2" type="ORF">GOBAR_AA11326</name>
</gene>
<reference evidence="2 3" key="1">
    <citation type="submission" date="2015-01" db="EMBL/GenBank/DDBJ databases">
        <title>Genome of allotetraploid Gossypium barbadense reveals genomic plasticity and fiber elongation in cotton evolution.</title>
        <authorList>
            <person name="Chen X."/>
            <person name="Liu X."/>
            <person name="Zhao B."/>
            <person name="Zheng H."/>
            <person name="Hu Y."/>
            <person name="Lu G."/>
            <person name="Yang C."/>
            <person name="Chen J."/>
            <person name="Shan C."/>
            <person name="Zhang L."/>
            <person name="Zhou Y."/>
            <person name="Wang L."/>
            <person name="Guo W."/>
            <person name="Bai Y."/>
            <person name="Ruan J."/>
            <person name="Shangguan X."/>
            <person name="Mao Y."/>
            <person name="Jiang J."/>
            <person name="Zhu Y."/>
            <person name="Lei J."/>
            <person name="Kang H."/>
            <person name="Chen S."/>
            <person name="He X."/>
            <person name="Wang R."/>
            <person name="Wang Y."/>
            <person name="Chen J."/>
            <person name="Wang L."/>
            <person name="Yu S."/>
            <person name="Wang B."/>
            <person name="Wei J."/>
            <person name="Song S."/>
            <person name="Lu X."/>
            <person name="Gao Z."/>
            <person name="Gu W."/>
            <person name="Deng X."/>
            <person name="Ma D."/>
            <person name="Wang S."/>
            <person name="Liang W."/>
            <person name="Fang L."/>
            <person name="Cai C."/>
            <person name="Zhu X."/>
            <person name="Zhou B."/>
            <person name="Zhang Y."/>
            <person name="Chen Z."/>
            <person name="Xu S."/>
            <person name="Zhu R."/>
            <person name="Wang S."/>
            <person name="Zhang T."/>
            <person name="Zhao G."/>
        </authorList>
    </citation>
    <scope>NUCLEOTIDE SEQUENCE [LARGE SCALE GENOMIC DNA]</scope>
    <source>
        <strain evidence="3">cv. Xinhai21</strain>
        <tissue evidence="2">Leaf</tissue>
    </source>
</reference>
<dbReference type="OrthoDB" id="1737197at2759"/>
<feature type="region of interest" description="Disordered" evidence="1">
    <location>
        <begin position="1"/>
        <end position="43"/>
    </location>
</feature>
<protein>
    <recommendedName>
        <fullName evidence="4">Protein kinase domain-containing protein</fullName>
    </recommendedName>
</protein>